<dbReference type="InterPro" id="IPR006336">
    <property type="entry name" value="GCS2"/>
</dbReference>
<evidence type="ECO:0000313" key="6">
    <source>
        <dbReference type="EMBL" id="ACY98011.1"/>
    </source>
</evidence>
<dbReference type="RefSeq" id="WP_012852795.1">
    <property type="nucleotide sequence ID" value="NC_013510.1"/>
</dbReference>
<evidence type="ECO:0000256" key="3">
    <source>
        <dbReference type="ARBA" id="ARBA00022840"/>
    </source>
</evidence>
<dbReference type="GO" id="GO:0004357">
    <property type="term" value="F:glutamate-cysteine ligase activity"/>
    <property type="evidence" value="ECO:0007669"/>
    <property type="project" value="UniProtKB-EC"/>
</dbReference>
<evidence type="ECO:0000256" key="4">
    <source>
        <dbReference type="ARBA" id="ARBA00048819"/>
    </source>
</evidence>
<keyword evidence="3 5" id="KW-0067">ATP-binding</keyword>
<gene>
    <name evidence="6" type="ordered locus">Tcur_2448</name>
</gene>
<dbReference type="InterPro" id="IPR050141">
    <property type="entry name" value="GCL_type2/YbdK_subfam"/>
</dbReference>
<dbReference type="STRING" id="471852.Tcur_2448"/>
<proteinExistence type="inferred from homology"/>
<dbReference type="InterPro" id="IPR014746">
    <property type="entry name" value="Gln_synth/guanido_kin_cat_dom"/>
</dbReference>
<comment type="function">
    <text evidence="5">ATP-dependent carboxylate-amine ligase which exhibits weak glutamate--cysteine ligase activity.</text>
</comment>
<keyword evidence="2 5" id="KW-0547">Nucleotide-binding</keyword>
<dbReference type="OrthoDB" id="9803842at2"/>
<dbReference type="SUPFAM" id="SSF55931">
    <property type="entry name" value="Glutamine synthetase/guanido kinase"/>
    <property type="match status" value="1"/>
</dbReference>
<dbReference type="AlphaFoldDB" id="D1A3V8"/>
<comment type="similarity">
    <text evidence="5">Belongs to the glutamate--cysteine ligase type 2 family. YbdK subfamily.</text>
</comment>
<keyword evidence="1 5" id="KW-0436">Ligase</keyword>
<dbReference type="NCBIfam" id="TIGR02050">
    <property type="entry name" value="gshA_cyan_rel"/>
    <property type="match status" value="1"/>
</dbReference>
<dbReference type="EMBL" id="CP001738">
    <property type="protein sequence ID" value="ACY98011.1"/>
    <property type="molecule type" value="Genomic_DNA"/>
</dbReference>
<evidence type="ECO:0000256" key="5">
    <source>
        <dbReference type="HAMAP-Rule" id="MF_01609"/>
    </source>
</evidence>
<dbReference type="Proteomes" id="UP000001918">
    <property type="component" value="Chromosome"/>
</dbReference>
<reference evidence="6 7" key="1">
    <citation type="journal article" date="2011" name="Stand. Genomic Sci.">
        <title>Complete genome sequence of Thermomonospora curvata type strain (B9).</title>
        <authorList>
            <person name="Chertkov O."/>
            <person name="Sikorski J."/>
            <person name="Nolan M."/>
            <person name="Lapidus A."/>
            <person name="Lucas S."/>
            <person name="Del Rio T.G."/>
            <person name="Tice H."/>
            <person name="Cheng J.F."/>
            <person name="Goodwin L."/>
            <person name="Pitluck S."/>
            <person name="Liolios K."/>
            <person name="Ivanova N."/>
            <person name="Mavromatis K."/>
            <person name="Mikhailova N."/>
            <person name="Ovchinnikova G."/>
            <person name="Pati A."/>
            <person name="Chen A."/>
            <person name="Palaniappan K."/>
            <person name="Djao O.D."/>
            <person name="Land M."/>
            <person name="Hauser L."/>
            <person name="Chang Y.J."/>
            <person name="Jeffries C.D."/>
            <person name="Brettin T."/>
            <person name="Han C."/>
            <person name="Detter J.C."/>
            <person name="Rohde M."/>
            <person name="Goker M."/>
            <person name="Woyke T."/>
            <person name="Bristow J."/>
            <person name="Eisen J.A."/>
            <person name="Markowitz V."/>
            <person name="Hugenholtz P."/>
            <person name="Klenk H.P."/>
            <person name="Kyrpides N.C."/>
        </authorList>
    </citation>
    <scope>NUCLEOTIDE SEQUENCE [LARGE SCALE GENOMIC DNA]</scope>
    <source>
        <strain evidence="7">ATCC 19995 / DSM 43183 / JCM 3096 / KCTC 9072 / NBRC 15933 / NCIMB 10081 / Henssen B9</strain>
    </source>
</reference>
<dbReference type="HAMAP" id="MF_01609">
    <property type="entry name" value="Glu_cys_ligase_2"/>
    <property type="match status" value="1"/>
</dbReference>
<evidence type="ECO:0000256" key="2">
    <source>
        <dbReference type="ARBA" id="ARBA00022741"/>
    </source>
</evidence>
<dbReference type="PANTHER" id="PTHR36510">
    <property type="entry name" value="GLUTAMATE--CYSTEINE LIGASE 2-RELATED"/>
    <property type="match status" value="1"/>
</dbReference>
<evidence type="ECO:0000313" key="7">
    <source>
        <dbReference type="Proteomes" id="UP000001918"/>
    </source>
</evidence>
<dbReference type="InterPro" id="IPR011793">
    <property type="entry name" value="YbdK"/>
</dbReference>
<dbReference type="KEGG" id="tcu:Tcur_2448"/>
<keyword evidence="7" id="KW-1185">Reference proteome</keyword>
<name>D1A3V8_THECD</name>
<dbReference type="EC" id="6.3.2.2" evidence="5"/>
<organism evidence="6 7">
    <name type="scientific">Thermomonospora curvata (strain ATCC 19995 / DSM 43183 / JCM 3096 / KCTC 9072 / NBRC 15933 / NCIMB 10081 / Henssen B9)</name>
    <dbReference type="NCBI Taxonomy" id="471852"/>
    <lineage>
        <taxon>Bacteria</taxon>
        <taxon>Bacillati</taxon>
        <taxon>Actinomycetota</taxon>
        <taxon>Actinomycetes</taxon>
        <taxon>Streptosporangiales</taxon>
        <taxon>Thermomonosporaceae</taxon>
        <taxon>Thermomonospora</taxon>
    </lineage>
</organism>
<dbReference type="NCBIfam" id="NF010041">
    <property type="entry name" value="PRK13517.1-1"/>
    <property type="match status" value="1"/>
</dbReference>
<dbReference type="Gene3D" id="3.30.590.20">
    <property type="match status" value="1"/>
</dbReference>
<protein>
    <recommendedName>
        <fullName evidence="5">Putative glutamate--cysteine ligase 2</fullName>
        <ecNumber evidence="5">6.3.2.2</ecNumber>
    </recommendedName>
    <alternativeName>
        <fullName evidence="5">Gamma-glutamylcysteine synthetase 2</fullName>
        <shortName evidence="5">GCS 2</shortName>
        <shortName evidence="5">Gamma-GCS 2</shortName>
    </alternativeName>
</protein>
<comment type="catalytic activity">
    <reaction evidence="4 5">
        <text>L-cysteine + L-glutamate + ATP = gamma-L-glutamyl-L-cysteine + ADP + phosphate + H(+)</text>
        <dbReference type="Rhea" id="RHEA:13285"/>
        <dbReference type="ChEBI" id="CHEBI:15378"/>
        <dbReference type="ChEBI" id="CHEBI:29985"/>
        <dbReference type="ChEBI" id="CHEBI:30616"/>
        <dbReference type="ChEBI" id="CHEBI:35235"/>
        <dbReference type="ChEBI" id="CHEBI:43474"/>
        <dbReference type="ChEBI" id="CHEBI:58173"/>
        <dbReference type="ChEBI" id="CHEBI:456216"/>
        <dbReference type="EC" id="6.3.2.2"/>
    </reaction>
</comment>
<dbReference type="PANTHER" id="PTHR36510:SF1">
    <property type="entry name" value="GLUTAMATE--CYSTEINE LIGASE 2-RELATED"/>
    <property type="match status" value="1"/>
</dbReference>
<evidence type="ECO:0000256" key="1">
    <source>
        <dbReference type="ARBA" id="ARBA00022598"/>
    </source>
</evidence>
<dbReference type="HOGENOM" id="CLU_044848_0_0_11"/>
<sequence>MAAVAAGSGVTLGVEEEFLLVDPVTGATVPRAARVLARAGRHPLSSGTRFHPELASTQVEAATGVCTTLRSLRHQLREGRGRLAAAAAAEGARLVSTGTPVRPGPDPPPGPGERFARIRRMYAGVVAGYQCCGCHVHVGVADRETAVAVVNHLRPWLPTLLALSVNSPFDRGRDSGHASWRIVEQSRFPGAGVPPWSADAAEFDRRVQCLVDGGVLADPAMTFWLARPSPHLPTVEVRVADAAGTVDEAVLQAALTRALVRRALWDLAAGRQAPRVDDQVCAAAVWSAARYGLDGPGVHPLEGTAVPAMRLVKELMGRVRPALEESGDLAAVEAALARLRVVGTGAVRQRRAAAVNGTAGAAAMLIRQTARPAWRAPERVGTARP</sequence>
<accession>D1A3V8</accession>
<dbReference type="eggNOG" id="COG2170">
    <property type="taxonomic scope" value="Bacteria"/>
</dbReference>
<dbReference type="GO" id="GO:0005524">
    <property type="term" value="F:ATP binding"/>
    <property type="evidence" value="ECO:0007669"/>
    <property type="project" value="UniProtKB-KW"/>
</dbReference>
<dbReference type="Pfam" id="PF04107">
    <property type="entry name" value="GCS2"/>
    <property type="match status" value="1"/>
</dbReference>
<dbReference type="GO" id="GO:0042398">
    <property type="term" value="P:modified amino acid biosynthetic process"/>
    <property type="evidence" value="ECO:0007669"/>
    <property type="project" value="InterPro"/>
</dbReference>